<dbReference type="InterPro" id="IPR019887">
    <property type="entry name" value="Tscrpt_reg_AsnC/Lrp_C"/>
</dbReference>
<evidence type="ECO:0000256" key="1">
    <source>
        <dbReference type="ARBA" id="ARBA00023015"/>
    </source>
</evidence>
<protein>
    <submittedName>
        <fullName evidence="5">Leucine-responsive regulatory protein</fullName>
    </submittedName>
</protein>
<feature type="domain" description="HTH asnC-type" evidence="4">
    <location>
        <begin position="2"/>
        <end position="63"/>
    </location>
</feature>
<dbReference type="InterPro" id="IPR036388">
    <property type="entry name" value="WH-like_DNA-bd_sf"/>
</dbReference>
<dbReference type="Pfam" id="PF13412">
    <property type="entry name" value="HTH_24"/>
    <property type="match status" value="1"/>
</dbReference>
<dbReference type="GO" id="GO:0006355">
    <property type="term" value="P:regulation of DNA-templated transcription"/>
    <property type="evidence" value="ECO:0007669"/>
    <property type="project" value="UniProtKB-ARBA"/>
</dbReference>
<dbReference type="Gene3D" id="3.30.70.920">
    <property type="match status" value="1"/>
</dbReference>
<dbReference type="GO" id="GO:0005829">
    <property type="term" value="C:cytosol"/>
    <property type="evidence" value="ECO:0007669"/>
    <property type="project" value="TreeGrafter"/>
</dbReference>
<evidence type="ECO:0000256" key="2">
    <source>
        <dbReference type="ARBA" id="ARBA00023125"/>
    </source>
</evidence>
<name>E3BKQ1_9VIBR</name>
<dbReference type="Proteomes" id="UP000002943">
    <property type="component" value="Unassembled WGS sequence"/>
</dbReference>
<dbReference type="RefSeq" id="WP_009601620.1">
    <property type="nucleotide sequence ID" value="NZ_AEIU01000075.1"/>
</dbReference>
<dbReference type="GO" id="GO:0043200">
    <property type="term" value="P:response to amino acid"/>
    <property type="evidence" value="ECO:0007669"/>
    <property type="project" value="TreeGrafter"/>
</dbReference>
<dbReference type="InterPro" id="IPR011008">
    <property type="entry name" value="Dimeric_a/b-barrel"/>
</dbReference>
<dbReference type="eggNOG" id="COG1522">
    <property type="taxonomic scope" value="Bacteria"/>
</dbReference>
<dbReference type="PANTHER" id="PTHR30154:SF34">
    <property type="entry name" value="TRANSCRIPTIONAL REGULATOR AZLB"/>
    <property type="match status" value="1"/>
</dbReference>
<dbReference type="EMBL" id="AEIU01000075">
    <property type="protein sequence ID" value="EFP96245.1"/>
    <property type="molecule type" value="Genomic_DNA"/>
</dbReference>
<dbReference type="CDD" id="cd00090">
    <property type="entry name" value="HTH_ARSR"/>
    <property type="match status" value="1"/>
</dbReference>
<organism evidence="5 6">
    <name type="scientific">Vibrio caribbeanicus ATCC BAA-2122</name>
    <dbReference type="NCBI Taxonomy" id="796620"/>
    <lineage>
        <taxon>Bacteria</taxon>
        <taxon>Pseudomonadati</taxon>
        <taxon>Pseudomonadota</taxon>
        <taxon>Gammaproteobacteria</taxon>
        <taxon>Vibrionales</taxon>
        <taxon>Vibrionaceae</taxon>
        <taxon>Vibrio</taxon>
    </lineage>
</organism>
<proteinExistence type="predicted"/>
<dbReference type="Gene3D" id="1.10.10.10">
    <property type="entry name" value="Winged helix-like DNA-binding domain superfamily/Winged helix DNA-binding domain"/>
    <property type="match status" value="1"/>
</dbReference>
<keyword evidence="6" id="KW-1185">Reference proteome</keyword>
<dbReference type="OrthoDB" id="5476at2"/>
<accession>E3BKQ1</accession>
<evidence type="ECO:0000259" key="4">
    <source>
        <dbReference type="PROSITE" id="PS50956"/>
    </source>
</evidence>
<dbReference type="SUPFAM" id="SSF46785">
    <property type="entry name" value="Winged helix' DNA-binding domain"/>
    <property type="match status" value="1"/>
</dbReference>
<dbReference type="AlphaFoldDB" id="E3BKQ1"/>
<evidence type="ECO:0000313" key="6">
    <source>
        <dbReference type="Proteomes" id="UP000002943"/>
    </source>
</evidence>
<dbReference type="InterPro" id="IPR036390">
    <property type="entry name" value="WH_DNA-bd_sf"/>
</dbReference>
<dbReference type="InterPro" id="IPR000485">
    <property type="entry name" value="AsnC-type_HTH_dom"/>
</dbReference>
<keyword evidence="3" id="KW-0804">Transcription</keyword>
<sequence length="158" mass="17874">MLTQQDKKIILQLQKNGRMPIVELAKITGMSESTCLRRTRSLEESGIIKGYRAIVDSDRAGFAVTAFVQVSIDQQSEAAFDQFKNAAKDDPFILECYSLSGPYDHLMKVVATDNKELSKFVLKTLRSYPGVRDAQTLFVLDEVKHSTELPIQQLRLFE</sequence>
<evidence type="ECO:0000256" key="3">
    <source>
        <dbReference type="ARBA" id="ARBA00023163"/>
    </source>
</evidence>
<dbReference type="PROSITE" id="PS00519">
    <property type="entry name" value="HTH_ASNC_1"/>
    <property type="match status" value="1"/>
</dbReference>
<dbReference type="SUPFAM" id="SSF54909">
    <property type="entry name" value="Dimeric alpha+beta barrel"/>
    <property type="match status" value="1"/>
</dbReference>
<dbReference type="SMART" id="SM00344">
    <property type="entry name" value="HTH_ASNC"/>
    <property type="match status" value="1"/>
</dbReference>
<gene>
    <name evidence="5" type="ORF">VIBC2010_11789</name>
</gene>
<reference evidence="5 6" key="1">
    <citation type="journal article" date="2012" name="Int. J. Syst. Evol. Microbiol.">
        <title>Vibrio caribbeanicus sp. nov., isolated from the marine sponge Scleritoderma cyanea.</title>
        <authorList>
            <person name="Hoffmann M."/>
            <person name="Monday S.R."/>
            <person name="Allard M.W."/>
            <person name="Strain E.A."/>
            <person name="Whittaker P."/>
            <person name="Naum M."/>
            <person name="McCarthy P.J."/>
            <person name="Lopez J.V."/>
            <person name="Fischer M."/>
            <person name="Brown E.W."/>
        </authorList>
    </citation>
    <scope>NUCLEOTIDE SEQUENCE [LARGE SCALE GENOMIC DNA]</scope>
    <source>
        <strain evidence="5 6">ATCC BAA-2122</strain>
    </source>
</reference>
<keyword evidence="1" id="KW-0805">Transcription regulation</keyword>
<evidence type="ECO:0000313" key="5">
    <source>
        <dbReference type="EMBL" id="EFP96245.1"/>
    </source>
</evidence>
<dbReference type="Pfam" id="PF01037">
    <property type="entry name" value="AsnC_trans_reg"/>
    <property type="match status" value="1"/>
</dbReference>
<dbReference type="GO" id="GO:0043565">
    <property type="term" value="F:sequence-specific DNA binding"/>
    <property type="evidence" value="ECO:0007669"/>
    <property type="project" value="InterPro"/>
</dbReference>
<dbReference type="InterPro" id="IPR019888">
    <property type="entry name" value="Tscrpt_reg_AsnC-like"/>
</dbReference>
<comment type="caution">
    <text evidence="5">The sequence shown here is derived from an EMBL/GenBank/DDBJ whole genome shotgun (WGS) entry which is preliminary data.</text>
</comment>
<dbReference type="STRING" id="796620.VIBC2010_11789"/>
<dbReference type="PRINTS" id="PR00033">
    <property type="entry name" value="HTHASNC"/>
</dbReference>
<dbReference type="PANTHER" id="PTHR30154">
    <property type="entry name" value="LEUCINE-RESPONSIVE REGULATORY PROTEIN"/>
    <property type="match status" value="1"/>
</dbReference>
<keyword evidence="2" id="KW-0238">DNA-binding</keyword>
<dbReference type="InterPro" id="IPR019885">
    <property type="entry name" value="Tscrpt_reg_HTH_AsnC-type_CS"/>
</dbReference>
<dbReference type="PROSITE" id="PS50956">
    <property type="entry name" value="HTH_ASNC_2"/>
    <property type="match status" value="1"/>
</dbReference>
<dbReference type="InterPro" id="IPR011991">
    <property type="entry name" value="ArsR-like_HTH"/>
</dbReference>